<keyword evidence="1" id="KW-0812">Transmembrane</keyword>
<protein>
    <submittedName>
        <fullName evidence="3">Uncharacterized protein</fullName>
    </submittedName>
</protein>
<keyword evidence="1" id="KW-0472">Membrane</keyword>
<keyword evidence="1" id="KW-1133">Transmembrane helix</keyword>
<evidence type="ECO:0000256" key="1">
    <source>
        <dbReference type="SAM" id="Phobius"/>
    </source>
</evidence>
<evidence type="ECO:0000256" key="2">
    <source>
        <dbReference type="SAM" id="SignalP"/>
    </source>
</evidence>
<keyword evidence="2" id="KW-0732">Signal</keyword>
<feature type="chain" id="PRO_5003094710" evidence="2">
    <location>
        <begin position="26"/>
        <end position="132"/>
    </location>
</feature>
<proteinExistence type="predicted"/>
<dbReference type="KEGG" id="meh:M301_1457"/>
<name>D7DIF4_METV0</name>
<dbReference type="AlphaFoldDB" id="D7DIF4"/>
<dbReference type="Proteomes" id="UP000000383">
    <property type="component" value="Chromosome"/>
</dbReference>
<evidence type="ECO:0000313" key="4">
    <source>
        <dbReference type="Proteomes" id="UP000000383"/>
    </source>
</evidence>
<dbReference type="HOGENOM" id="CLU_1914616_0_0_4"/>
<reference evidence="3 4" key="2">
    <citation type="journal article" date="2011" name="J. Bacteriol.">
        <title>Genomes of three methylotrophs from a single niche uncover genetic and metabolic divergence of Methylophilaceae.</title>
        <authorList>
            <person name="Lapidus A."/>
            <person name="Clum A."/>
            <person name="Labutti K."/>
            <person name="Kaluzhnaya M.G."/>
            <person name="Lim S."/>
            <person name="Beck D.A."/>
            <person name="Glavina Del Rio T."/>
            <person name="Nolan M."/>
            <person name="Mavromatis K."/>
            <person name="Huntemann M."/>
            <person name="Lucas S."/>
            <person name="Lidstrom M.E."/>
            <person name="Ivanova N."/>
            <person name="Chistoserdova L."/>
        </authorList>
    </citation>
    <scope>NUCLEOTIDE SEQUENCE [LARGE SCALE GENOMIC DNA]</scope>
    <source>
        <strain evidence="3 4">301</strain>
    </source>
</reference>
<dbReference type="STRING" id="666681.M301_1457"/>
<feature type="transmembrane region" description="Helical" evidence="1">
    <location>
        <begin position="83"/>
        <end position="101"/>
    </location>
</feature>
<keyword evidence="4" id="KW-1185">Reference proteome</keyword>
<accession>D7DIF4</accession>
<dbReference type="EMBL" id="CP002056">
    <property type="protein sequence ID" value="ADI29839.1"/>
    <property type="molecule type" value="Genomic_DNA"/>
</dbReference>
<sequence length="132" mass="14535" precursor="true">MLKLSKNFLMLCLVMLQFFAPFIHAHAYGLDDSKEHGIHIHSSEVSVPVIDPAVDNTQISDQPTIGAIVTVASGIKVSKADDIADKLAMLAVLFTIISIILNESSSLRPSFFQVPKYRHTPYSLQSPRAPPY</sequence>
<reference evidence="4" key="1">
    <citation type="submission" date="2010-05" db="EMBL/GenBank/DDBJ databases">
        <title>Complete sequence of Methylotenera sp. 301.</title>
        <authorList>
            <person name="Lucas S."/>
            <person name="Copeland A."/>
            <person name="Lapidus A."/>
            <person name="Cheng J.-F."/>
            <person name="Bruce D."/>
            <person name="Goodwin L."/>
            <person name="Pitluck S."/>
            <person name="Clum A."/>
            <person name="Land M."/>
            <person name="Hauser L."/>
            <person name="Kyrpides N."/>
            <person name="Ivanova N."/>
            <person name="Chistoservova L."/>
            <person name="Kalyuzhnaya M."/>
            <person name="Woyke T."/>
        </authorList>
    </citation>
    <scope>NUCLEOTIDE SEQUENCE [LARGE SCALE GENOMIC DNA]</scope>
    <source>
        <strain evidence="4">301</strain>
    </source>
</reference>
<feature type="signal peptide" evidence="2">
    <location>
        <begin position="1"/>
        <end position="25"/>
    </location>
</feature>
<organism evidence="3 4">
    <name type="scientific">Methylotenera versatilis (strain 301)</name>
    <dbReference type="NCBI Taxonomy" id="666681"/>
    <lineage>
        <taxon>Bacteria</taxon>
        <taxon>Pseudomonadati</taxon>
        <taxon>Pseudomonadota</taxon>
        <taxon>Betaproteobacteria</taxon>
        <taxon>Nitrosomonadales</taxon>
        <taxon>Methylophilaceae</taxon>
        <taxon>Methylotenera</taxon>
    </lineage>
</organism>
<evidence type="ECO:0000313" key="3">
    <source>
        <dbReference type="EMBL" id="ADI29839.1"/>
    </source>
</evidence>
<gene>
    <name evidence="3" type="ordered locus">M301_1457</name>
</gene>